<sequence length="139" mass="16148">MENKSFNLASHWAEVGASCQKICLKETDFRDLMVITKGWNPTRQFRLLEVRENRIGGESSHYQSYRRTADPYREYSDSFRLTRRRPNQLSSGFTPFRIQQISGPESPLFTITGSFQDKTRIQAQKARPPSARGRESQTQ</sequence>
<protein>
    <submittedName>
        <fullName evidence="2">Uncharacterized protein</fullName>
    </submittedName>
</protein>
<keyword evidence="3" id="KW-1185">Reference proteome</keyword>
<accession>A0A9Q3J5S1</accession>
<dbReference type="EMBL" id="AVOT02063151">
    <property type="protein sequence ID" value="MBW0555954.1"/>
    <property type="molecule type" value="Genomic_DNA"/>
</dbReference>
<organism evidence="2 3">
    <name type="scientific">Austropuccinia psidii MF-1</name>
    <dbReference type="NCBI Taxonomy" id="1389203"/>
    <lineage>
        <taxon>Eukaryota</taxon>
        <taxon>Fungi</taxon>
        <taxon>Dikarya</taxon>
        <taxon>Basidiomycota</taxon>
        <taxon>Pucciniomycotina</taxon>
        <taxon>Pucciniomycetes</taxon>
        <taxon>Pucciniales</taxon>
        <taxon>Sphaerophragmiaceae</taxon>
        <taxon>Austropuccinia</taxon>
    </lineage>
</organism>
<dbReference type="Proteomes" id="UP000765509">
    <property type="component" value="Unassembled WGS sequence"/>
</dbReference>
<comment type="caution">
    <text evidence="2">The sequence shown here is derived from an EMBL/GenBank/DDBJ whole genome shotgun (WGS) entry which is preliminary data.</text>
</comment>
<evidence type="ECO:0000256" key="1">
    <source>
        <dbReference type="SAM" id="MobiDB-lite"/>
    </source>
</evidence>
<evidence type="ECO:0000313" key="3">
    <source>
        <dbReference type="Proteomes" id="UP000765509"/>
    </source>
</evidence>
<proteinExistence type="predicted"/>
<reference evidence="2" key="1">
    <citation type="submission" date="2021-03" db="EMBL/GenBank/DDBJ databases">
        <title>Draft genome sequence of rust myrtle Austropuccinia psidii MF-1, a brazilian biotype.</title>
        <authorList>
            <person name="Quecine M.C."/>
            <person name="Pachon D.M.R."/>
            <person name="Bonatelli M.L."/>
            <person name="Correr F.H."/>
            <person name="Franceschini L.M."/>
            <person name="Leite T.F."/>
            <person name="Margarido G.R.A."/>
            <person name="Almeida C.A."/>
            <person name="Ferrarezi J.A."/>
            <person name="Labate C.A."/>
        </authorList>
    </citation>
    <scope>NUCLEOTIDE SEQUENCE</scope>
    <source>
        <strain evidence="2">MF-1</strain>
    </source>
</reference>
<evidence type="ECO:0000313" key="2">
    <source>
        <dbReference type="EMBL" id="MBW0555954.1"/>
    </source>
</evidence>
<feature type="region of interest" description="Disordered" evidence="1">
    <location>
        <begin position="114"/>
        <end position="139"/>
    </location>
</feature>
<name>A0A9Q3J5S1_9BASI</name>
<gene>
    <name evidence="2" type="ORF">O181_095669</name>
</gene>
<dbReference type="AlphaFoldDB" id="A0A9Q3J5S1"/>